<feature type="compositionally biased region" description="Basic and acidic residues" evidence="1">
    <location>
        <begin position="84"/>
        <end position="102"/>
    </location>
</feature>
<dbReference type="OrthoDB" id="433934at2759"/>
<feature type="compositionally biased region" description="Basic and acidic residues" evidence="1">
    <location>
        <begin position="135"/>
        <end position="147"/>
    </location>
</feature>
<protein>
    <submittedName>
        <fullName evidence="2">Uncharacterized protein</fullName>
    </submittedName>
</protein>
<dbReference type="EMBL" id="CAJNJA010101978">
    <property type="protein sequence ID" value="CAE7944539.1"/>
    <property type="molecule type" value="Genomic_DNA"/>
</dbReference>
<proteinExistence type="predicted"/>
<organism evidence="2 3">
    <name type="scientific">Symbiodinium necroappetens</name>
    <dbReference type="NCBI Taxonomy" id="1628268"/>
    <lineage>
        <taxon>Eukaryota</taxon>
        <taxon>Sar</taxon>
        <taxon>Alveolata</taxon>
        <taxon>Dinophyceae</taxon>
        <taxon>Suessiales</taxon>
        <taxon>Symbiodiniaceae</taxon>
        <taxon>Symbiodinium</taxon>
    </lineage>
</organism>
<reference evidence="2" key="1">
    <citation type="submission" date="2021-02" db="EMBL/GenBank/DDBJ databases">
        <authorList>
            <person name="Dougan E. K."/>
            <person name="Rhodes N."/>
            <person name="Thang M."/>
            <person name="Chan C."/>
        </authorList>
    </citation>
    <scope>NUCLEOTIDE SEQUENCE</scope>
</reference>
<evidence type="ECO:0000313" key="2">
    <source>
        <dbReference type="EMBL" id="CAE7944539.1"/>
    </source>
</evidence>
<dbReference type="AlphaFoldDB" id="A0A813CLB3"/>
<feature type="non-terminal residue" evidence="2">
    <location>
        <position position="147"/>
    </location>
</feature>
<name>A0A813CLB3_9DINO</name>
<accession>A0A813CLB3</accession>
<sequence length="147" mass="15852">AELLSDVEEKSPSIVQDSVQAQAEELAMEDASDKEPRQRGFRQEQKGGPSGKATKGGSHHDERVPSGGQRSNGHRAASPAARAQDGRSRGETERDQKLEAGVKKPKAVQQKSRAAGKADQEERASVSPRRSCSPRNRDSLRDAPDVS</sequence>
<feature type="compositionally biased region" description="Basic and acidic residues" evidence="1">
    <location>
        <begin position="31"/>
        <end position="45"/>
    </location>
</feature>
<evidence type="ECO:0000313" key="3">
    <source>
        <dbReference type="Proteomes" id="UP000601435"/>
    </source>
</evidence>
<gene>
    <name evidence="2" type="ORF">SNEC2469_LOCUS35361</name>
</gene>
<keyword evidence="3" id="KW-1185">Reference proteome</keyword>
<feature type="non-terminal residue" evidence="2">
    <location>
        <position position="1"/>
    </location>
</feature>
<comment type="caution">
    <text evidence="2">The sequence shown here is derived from an EMBL/GenBank/DDBJ whole genome shotgun (WGS) entry which is preliminary data.</text>
</comment>
<evidence type="ECO:0000256" key="1">
    <source>
        <dbReference type="SAM" id="MobiDB-lite"/>
    </source>
</evidence>
<feature type="region of interest" description="Disordered" evidence="1">
    <location>
        <begin position="1"/>
        <end position="147"/>
    </location>
</feature>
<dbReference type="Proteomes" id="UP000601435">
    <property type="component" value="Unassembled WGS sequence"/>
</dbReference>